<accession>A0A4R3LT14</accession>
<name>A0A4R3LT14_9HYPH</name>
<sequence length="338" mass="34845">MLGLRYRFSPAAAVSGVLACVLASVCAHAATDRYDGICDASAAIALDANHFVVAEDEHDVLFVYRFGQSAPVGAVDLVDVLGNRSSKGKVKEADIEGAARIGTRIYWIASHGRDSKGDREPTRQRLFATDIKTGATPPTVVPAGTPYKSLLDDLLAALNATPDGAALVLAAAAKQAPEAPAGLNIEGLAATPRGDLLIGFRNPRPGDKALIVPLTNAAALMDGAKPAVFGAPILLDLGGRGIRSIERVGAAYVIVAGPFGDRTAAPGGDFALYRWDGPGTAPRPIAADFGAFRPEALFQADGALYLLSDDGGEPVGGVDCKKAPQAARAFRGLSVPLP</sequence>
<comment type="caution">
    <text evidence="3">The sequence shown here is derived from an EMBL/GenBank/DDBJ whole genome shotgun (WGS) entry which is preliminary data.</text>
</comment>
<keyword evidence="4" id="KW-1185">Reference proteome</keyword>
<dbReference type="Proteomes" id="UP000294664">
    <property type="component" value="Unassembled WGS sequence"/>
</dbReference>
<feature type="domain" description="DUF3616" evidence="2">
    <location>
        <begin position="176"/>
        <end position="278"/>
    </location>
</feature>
<reference evidence="3 4" key="1">
    <citation type="submission" date="2019-03" db="EMBL/GenBank/DDBJ databases">
        <title>Genomic Encyclopedia of Type Strains, Phase IV (KMG-IV): sequencing the most valuable type-strain genomes for metagenomic binning, comparative biology and taxonomic classification.</title>
        <authorList>
            <person name="Goeker M."/>
        </authorList>
    </citation>
    <scope>NUCLEOTIDE SEQUENCE [LARGE SCALE GENOMIC DNA]</scope>
    <source>
        <strain evidence="3 4">DSM 9035</strain>
    </source>
</reference>
<gene>
    <name evidence="3" type="ORF">EDC64_10971</name>
</gene>
<evidence type="ECO:0000259" key="2">
    <source>
        <dbReference type="Pfam" id="PF12275"/>
    </source>
</evidence>
<keyword evidence="1" id="KW-0732">Signal</keyword>
<evidence type="ECO:0000313" key="3">
    <source>
        <dbReference type="EMBL" id="TCT03521.1"/>
    </source>
</evidence>
<feature type="chain" id="PRO_5020868984" evidence="1">
    <location>
        <begin position="30"/>
        <end position="338"/>
    </location>
</feature>
<dbReference type="PROSITE" id="PS51257">
    <property type="entry name" value="PROKAR_LIPOPROTEIN"/>
    <property type="match status" value="1"/>
</dbReference>
<evidence type="ECO:0000256" key="1">
    <source>
        <dbReference type="SAM" id="SignalP"/>
    </source>
</evidence>
<dbReference type="RefSeq" id="WP_165933779.1">
    <property type="nucleotide sequence ID" value="NZ_SMAI01000009.1"/>
</dbReference>
<dbReference type="InterPro" id="IPR022060">
    <property type="entry name" value="DUF3616"/>
</dbReference>
<proteinExistence type="predicted"/>
<evidence type="ECO:0000313" key="4">
    <source>
        <dbReference type="Proteomes" id="UP000294664"/>
    </source>
</evidence>
<dbReference type="AlphaFoldDB" id="A0A4R3LT14"/>
<feature type="signal peptide" evidence="1">
    <location>
        <begin position="1"/>
        <end position="29"/>
    </location>
</feature>
<organism evidence="3 4">
    <name type="scientific">Aquabacter spiritensis</name>
    <dbReference type="NCBI Taxonomy" id="933073"/>
    <lineage>
        <taxon>Bacteria</taxon>
        <taxon>Pseudomonadati</taxon>
        <taxon>Pseudomonadota</taxon>
        <taxon>Alphaproteobacteria</taxon>
        <taxon>Hyphomicrobiales</taxon>
        <taxon>Xanthobacteraceae</taxon>
        <taxon>Aquabacter</taxon>
    </lineage>
</organism>
<protein>
    <submittedName>
        <fullName evidence="3">Uncharacterized protein DUF3616</fullName>
    </submittedName>
</protein>
<dbReference type="Pfam" id="PF12275">
    <property type="entry name" value="DUF3616"/>
    <property type="match status" value="1"/>
</dbReference>
<dbReference type="EMBL" id="SMAI01000009">
    <property type="protein sequence ID" value="TCT03521.1"/>
    <property type="molecule type" value="Genomic_DNA"/>
</dbReference>